<dbReference type="Proteomes" id="UP000772434">
    <property type="component" value="Unassembled WGS sequence"/>
</dbReference>
<keyword evidence="1" id="KW-0175">Coiled coil</keyword>
<keyword evidence="3" id="KW-1185">Reference proteome</keyword>
<evidence type="ECO:0000313" key="2">
    <source>
        <dbReference type="EMBL" id="KAF9075531.1"/>
    </source>
</evidence>
<name>A0A9P5PZV6_9AGAR</name>
<reference evidence="2" key="1">
    <citation type="submission" date="2020-11" db="EMBL/GenBank/DDBJ databases">
        <authorList>
            <consortium name="DOE Joint Genome Institute"/>
            <person name="Ahrendt S."/>
            <person name="Riley R."/>
            <person name="Andreopoulos W."/>
            <person name="Labutti K."/>
            <person name="Pangilinan J."/>
            <person name="Ruiz-Duenas F.J."/>
            <person name="Barrasa J.M."/>
            <person name="Sanchez-Garcia M."/>
            <person name="Camarero S."/>
            <person name="Miyauchi S."/>
            <person name="Serrano A."/>
            <person name="Linde D."/>
            <person name="Babiker R."/>
            <person name="Drula E."/>
            <person name="Ayuso-Fernandez I."/>
            <person name="Pacheco R."/>
            <person name="Padilla G."/>
            <person name="Ferreira P."/>
            <person name="Barriuso J."/>
            <person name="Kellner H."/>
            <person name="Castanera R."/>
            <person name="Alfaro M."/>
            <person name="Ramirez L."/>
            <person name="Pisabarro A.G."/>
            <person name="Kuo A."/>
            <person name="Tritt A."/>
            <person name="Lipzen A."/>
            <person name="He G."/>
            <person name="Yan M."/>
            <person name="Ng V."/>
            <person name="Cullen D."/>
            <person name="Martin F."/>
            <person name="Rosso M.-N."/>
            <person name="Henrissat B."/>
            <person name="Hibbett D."/>
            <person name="Martinez A.T."/>
            <person name="Grigoriev I.V."/>
        </authorList>
    </citation>
    <scope>NUCLEOTIDE SEQUENCE</scope>
    <source>
        <strain evidence="2">AH 40177</strain>
    </source>
</reference>
<evidence type="ECO:0000313" key="3">
    <source>
        <dbReference type="Proteomes" id="UP000772434"/>
    </source>
</evidence>
<organism evidence="2 3">
    <name type="scientific">Rhodocollybia butyracea</name>
    <dbReference type="NCBI Taxonomy" id="206335"/>
    <lineage>
        <taxon>Eukaryota</taxon>
        <taxon>Fungi</taxon>
        <taxon>Dikarya</taxon>
        <taxon>Basidiomycota</taxon>
        <taxon>Agaricomycotina</taxon>
        <taxon>Agaricomycetes</taxon>
        <taxon>Agaricomycetidae</taxon>
        <taxon>Agaricales</taxon>
        <taxon>Marasmiineae</taxon>
        <taxon>Omphalotaceae</taxon>
        <taxon>Rhodocollybia</taxon>
    </lineage>
</organism>
<dbReference type="AlphaFoldDB" id="A0A9P5PZV6"/>
<dbReference type="OrthoDB" id="5424209at2759"/>
<feature type="coiled-coil region" evidence="1">
    <location>
        <begin position="252"/>
        <end position="315"/>
    </location>
</feature>
<protein>
    <submittedName>
        <fullName evidence="2">Uncharacterized protein</fullName>
    </submittedName>
</protein>
<dbReference type="InterPro" id="IPR009003">
    <property type="entry name" value="Peptidase_S1_PA"/>
</dbReference>
<proteinExistence type="predicted"/>
<comment type="caution">
    <text evidence="2">The sequence shown here is derived from an EMBL/GenBank/DDBJ whole genome shotgun (WGS) entry which is preliminary data.</text>
</comment>
<accession>A0A9P5PZV6</accession>
<evidence type="ECO:0000256" key="1">
    <source>
        <dbReference type="SAM" id="Coils"/>
    </source>
</evidence>
<dbReference type="SUPFAM" id="SSF50494">
    <property type="entry name" value="Trypsin-like serine proteases"/>
    <property type="match status" value="1"/>
</dbReference>
<sequence>MLALPAVKDLLHSAPSPFHYYYGISLDPPELLYRSDIQTNPFPVPQGRFAHLPPKTVHGVLGTRLNAVWDLVAPQIRDLLKSHNIHYSAITTARFSTRDEDGNDKLGPIVIWVATHPSTTTTEDAHNVSPAIISLLEANGVEGAITEWYEGTVKKLSGPPLQPVDPKADATYYHRRLITAALGMPITTREMAANDTQGSVAFFFHENKYKNGDISNRVLAVSNCHVLRNSTNIDYEHKGAGSSPPIVQLAGHRRFQRAIDELKASIDHLEASVIHLTSDIAKMEQELEAMPPSKVNNAQMTLKNNKAELTKVKNDISVLEAFDKELNSQWGDIERRNIGHVDWAPKISVGANNDGYILDIGTFELNEARFKPNFAGNIVDLGTKFTVGELIDKFYARNKTRTTFKYPYQGLLRINGCVTRELLANPDCLDSNNQPCLIVMKDGNTTDLTVGRYSGTEAYLCDERGVESIELAIYNYDKDSGSFSAKGDSGSLIFDGLGKMVGILHSGMPKGTSNHVTFATPAWYAIEQLKVKYPYADLNR</sequence>
<dbReference type="EMBL" id="JADNRY010000009">
    <property type="protein sequence ID" value="KAF9075531.1"/>
    <property type="molecule type" value="Genomic_DNA"/>
</dbReference>
<gene>
    <name evidence="2" type="ORF">BDP27DRAFT_1380708</name>
</gene>